<evidence type="ECO:0000313" key="1">
    <source>
        <dbReference type="EMBL" id="OAD22594.1"/>
    </source>
</evidence>
<reference evidence="1 2" key="1">
    <citation type="submission" date="2016-05" db="EMBL/GenBank/DDBJ databases">
        <title>Single-cell genome of chain-forming Candidatus Thiomargarita nelsonii and comparison to other large sulfur-oxidizing bacteria.</title>
        <authorList>
            <person name="Winkel M."/>
            <person name="Salman V."/>
            <person name="Woyke T."/>
            <person name="Schulz-Vogt H."/>
            <person name="Richter M."/>
            <person name="Flood B."/>
            <person name="Bailey J."/>
            <person name="Amann R."/>
            <person name="Mussmann M."/>
        </authorList>
    </citation>
    <scope>NUCLEOTIDE SEQUENCE [LARGE SCALE GENOMIC DNA]</scope>
    <source>
        <strain evidence="1 2">THI036</strain>
    </source>
</reference>
<sequence>MSRQSLKGLTVFPYLGCFIVRGGDYKGSVGTECGMIYASFMSIEYFKEFATFPKAGVLISRCCGDDLAAIVIESG</sequence>
<accession>A0A176S3T0</accession>
<dbReference type="EMBL" id="LUTY01000847">
    <property type="protein sequence ID" value="OAD22594.1"/>
    <property type="molecule type" value="Genomic_DNA"/>
</dbReference>
<dbReference type="AlphaFoldDB" id="A0A176S3T0"/>
<gene>
    <name evidence="1" type="ORF">THIOM_001591</name>
</gene>
<keyword evidence="2" id="KW-1185">Reference proteome</keyword>
<comment type="caution">
    <text evidence="1">The sequence shown here is derived from an EMBL/GenBank/DDBJ whole genome shotgun (WGS) entry which is preliminary data.</text>
</comment>
<organism evidence="1 2">
    <name type="scientific">Candidatus Thiomargarita nelsonii</name>
    <dbReference type="NCBI Taxonomy" id="1003181"/>
    <lineage>
        <taxon>Bacteria</taxon>
        <taxon>Pseudomonadati</taxon>
        <taxon>Pseudomonadota</taxon>
        <taxon>Gammaproteobacteria</taxon>
        <taxon>Thiotrichales</taxon>
        <taxon>Thiotrichaceae</taxon>
        <taxon>Thiomargarita</taxon>
    </lineage>
</organism>
<proteinExistence type="predicted"/>
<evidence type="ECO:0000313" key="2">
    <source>
        <dbReference type="Proteomes" id="UP000076962"/>
    </source>
</evidence>
<dbReference type="Proteomes" id="UP000076962">
    <property type="component" value="Unassembled WGS sequence"/>
</dbReference>
<name>A0A176S3T0_9GAMM</name>
<protein>
    <submittedName>
        <fullName evidence="1">Uncharacterized protein</fullName>
    </submittedName>
</protein>